<protein>
    <submittedName>
        <fullName evidence="1">Uncharacterized protein</fullName>
    </submittedName>
</protein>
<evidence type="ECO:0000313" key="1">
    <source>
        <dbReference type="EMBL" id="UUM29972.1"/>
    </source>
</evidence>
<name>A0ABY5LD47_9VIBR</name>
<organism evidence="1 2">
    <name type="scientific">Vibrio japonicus</name>
    <dbReference type="NCBI Taxonomy" id="1824638"/>
    <lineage>
        <taxon>Bacteria</taxon>
        <taxon>Pseudomonadati</taxon>
        <taxon>Pseudomonadota</taxon>
        <taxon>Gammaproteobacteria</taxon>
        <taxon>Vibrionales</taxon>
        <taxon>Vibrionaceae</taxon>
        <taxon>Vibrio</taxon>
    </lineage>
</organism>
<keyword evidence="2" id="KW-1185">Reference proteome</keyword>
<dbReference type="EMBL" id="CP102096">
    <property type="protein sequence ID" value="UUM29972.1"/>
    <property type="molecule type" value="Genomic_DNA"/>
</dbReference>
<accession>A0ABY5LD47</accession>
<proteinExistence type="predicted"/>
<dbReference type="RefSeq" id="WP_257083761.1">
    <property type="nucleotide sequence ID" value="NZ_CP102096.1"/>
</dbReference>
<sequence>MNTETNTMSQPYFSSSIYDFCQTELTNDNSDLTLFLQPFDKAEQADWIAKVTLLQARLTELPHLSGSIFLNAPTPFGEDNAEVVILYRGLIFVLRIDLNRKHYSDDSITQVHQQAYAFKNQHLISRDKFIIPVLLSTSASPSGAPIQVSEDLVANTMCDSGEHLAALIEHFANQYRADEILLEEWIQALISPNSHKK</sequence>
<gene>
    <name evidence="1" type="ORF">NP165_09645</name>
</gene>
<dbReference type="Proteomes" id="UP001058602">
    <property type="component" value="Chromosome 1"/>
</dbReference>
<reference evidence="1" key="1">
    <citation type="submission" date="2022-07" db="EMBL/GenBank/DDBJ databases">
        <title>Complete genome of Vibrio japonicus strain JCM 31412T and phylogenomic assessment of the Nereis clade of the genus Vibrio.</title>
        <authorList>
            <person name="Shlafstein M.D."/>
            <person name="Emsley S.A."/>
            <person name="Ushijima B."/>
            <person name="Videau P."/>
            <person name="Saw J.H."/>
        </authorList>
    </citation>
    <scope>NUCLEOTIDE SEQUENCE</scope>
    <source>
        <strain evidence="1">JCM 31412</strain>
    </source>
</reference>
<evidence type="ECO:0000313" key="2">
    <source>
        <dbReference type="Proteomes" id="UP001058602"/>
    </source>
</evidence>